<dbReference type="AlphaFoldDB" id="A0A7F5RD33"/>
<reference evidence="8" key="1">
    <citation type="submission" date="2025-08" db="UniProtKB">
        <authorList>
            <consortium name="RefSeq"/>
        </authorList>
    </citation>
    <scope>IDENTIFICATION</scope>
    <source>
        <tissue evidence="8">Entire body</tissue>
    </source>
</reference>
<dbReference type="OrthoDB" id="1939344at2759"/>
<gene>
    <name evidence="8" type="primary">LOC112905502</name>
</gene>
<dbReference type="RefSeq" id="XP_025833850.1">
    <property type="nucleotide sequence ID" value="XM_025978065.1"/>
</dbReference>
<keyword evidence="7" id="KW-1185">Reference proteome</keyword>
<feature type="compositionally biased region" description="Low complexity" evidence="6">
    <location>
        <begin position="229"/>
        <end position="238"/>
    </location>
</feature>
<dbReference type="PANTHER" id="PTHR10552">
    <property type="entry name" value="U2 SMALL NUCLEAR RIBONUCLEOPROTEIN A"/>
    <property type="match status" value="1"/>
</dbReference>
<evidence type="ECO:0000256" key="6">
    <source>
        <dbReference type="SAM" id="MobiDB-lite"/>
    </source>
</evidence>
<name>A0A7F5RD33_AGRPL</name>
<keyword evidence="3" id="KW-0677">Repeat</keyword>
<evidence type="ECO:0000313" key="8">
    <source>
        <dbReference type="RefSeq" id="XP_025833850.1"/>
    </source>
</evidence>
<dbReference type="Proteomes" id="UP000192223">
    <property type="component" value="Unplaced"/>
</dbReference>
<dbReference type="GeneID" id="112905502"/>
<feature type="region of interest" description="Disordered" evidence="6">
    <location>
        <begin position="287"/>
        <end position="359"/>
    </location>
</feature>
<proteinExistence type="inferred from homology"/>
<organism evidence="7 8">
    <name type="scientific">Agrilus planipennis</name>
    <name type="common">Emerald ash borer</name>
    <name type="synonym">Agrilus marcopoli</name>
    <dbReference type="NCBI Taxonomy" id="224129"/>
    <lineage>
        <taxon>Eukaryota</taxon>
        <taxon>Metazoa</taxon>
        <taxon>Ecdysozoa</taxon>
        <taxon>Arthropoda</taxon>
        <taxon>Hexapoda</taxon>
        <taxon>Insecta</taxon>
        <taxon>Pterygota</taxon>
        <taxon>Neoptera</taxon>
        <taxon>Endopterygota</taxon>
        <taxon>Coleoptera</taxon>
        <taxon>Polyphaga</taxon>
        <taxon>Elateriformia</taxon>
        <taxon>Buprestoidea</taxon>
        <taxon>Buprestidae</taxon>
        <taxon>Agrilinae</taxon>
        <taxon>Agrilus</taxon>
    </lineage>
</organism>
<dbReference type="InterPro" id="IPR044640">
    <property type="entry name" value="RU2A"/>
</dbReference>
<evidence type="ECO:0000256" key="5">
    <source>
        <dbReference type="ARBA" id="ARBA00024196"/>
    </source>
</evidence>
<dbReference type="Gene3D" id="3.80.10.10">
    <property type="entry name" value="Ribonuclease Inhibitor"/>
    <property type="match status" value="1"/>
</dbReference>
<dbReference type="InterPro" id="IPR032675">
    <property type="entry name" value="LRR_dom_sf"/>
</dbReference>
<dbReference type="GO" id="GO:0030620">
    <property type="term" value="F:U2 snRNA binding"/>
    <property type="evidence" value="ECO:0007669"/>
    <property type="project" value="InterPro"/>
</dbReference>
<dbReference type="GO" id="GO:0005634">
    <property type="term" value="C:nucleus"/>
    <property type="evidence" value="ECO:0007669"/>
    <property type="project" value="UniProtKB-SubCell"/>
</dbReference>
<keyword evidence="2" id="KW-0433">Leucine-rich repeat</keyword>
<evidence type="ECO:0000256" key="3">
    <source>
        <dbReference type="ARBA" id="ARBA00022737"/>
    </source>
</evidence>
<feature type="compositionally biased region" description="Low complexity" evidence="6">
    <location>
        <begin position="288"/>
        <end position="313"/>
    </location>
</feature>
<sequence length="634" mass="71024">MCSLAKATNIREISVDNNPISLAGDCVSFLVSYLPHLIFINGMQITEQVRKAAMTWRRNKEFSSATFMDLTSDIKSNAHREEVISNARTNWELLRSQSKNLTTGACISSIATKLLKPDPDFILTSLNNPEHKPQRLQKLVRNKVPILPDKKIMGRTSSQDTENSQNTSSSNTSSSGCFRLPPILVPLIDRLESKDEIKLNVLKRSGSLSSLGPNVDSSISSLFSNTDLSASSQNSSESSSEEENETKNAQEINEDEDQKSNLSIKAIEPPKTEVKLSHVNLTNAETVSNLSSNTSNSGSGAAASSHSSSNFSKRSTRKIRSIKSAASIRTNPAKLKSRAVTAKPKKPVSPPPHSAEREREQGGDYLIEICGRHLNIFGQGALRFIEKQWNVSKARDVTTVNFNYSNFNSIVGIFGKLKQRFPNIENFVFKETNIHCLGQLNALAEIQGFVSLFIHSDGNPITQKLWRSYAVFRLVHWGLKKINDKEVSEEEIKEANEEYQSLSDLVLWSLPDILLEPLLNRLHLDLSRTQGQNAKKWLQSIDPALKSVVSKEALQWKKNSPTHEDLLLRQNSKAHMGKMLQDTCSAVYKLRQLDRHWSDVFHEVVRNIVLDYAHLDMYMKKKMQEVQASGLSLP</sequence>
<dbReference type="InParanoid" id="A0A7F5RD33"/>
<dbReference type="GO" id="GO:0000398">
    <property type="term" value="P:mRNA splicing, via spliceosome"/>
    <property type="evidence" value="ECO:0007669"/>
    <property type="project" value="InterPro"/>
</dbReference>
<evidence type="ECO:0000256" key="1">
    <source>
        <dbReference type="ARBA" id="ARBA00004123"/>
    </source>
</evidence>
<feature type="compositionally biased region" description="Low complexity" evidence="6">
    <location>
        <begin position="156"/>
        <end position="175"/>
    </location>
</feature>
<protein>
    <submittedName>
        <fullName evidence="8">Uncharacterized protein LOC112905502</fullName>
    </submittedName>
</protein>
<accession>A0A7F5RD33</accession>
<evidence type="ECO:0000256" key="4">
    <source>
        <dbReference type="ARBA" id="ARBA00023242"/>
    </source>
</evidence>
<evidence type="ECO:0000313" key="7">
    <source>
        <dbReference type="Proteomes" id="UP000192223"/>
    </source>
</evidence>
<comment type="similarity">
    <text evidence="5">Belongs to the U2 small nuclear ribonucleoprotein A family.</text>
</comment>
<comment type="subcellular location">
    <subcellularLocation>
        <location evidence="1">Nucleus</location>
    </subcellularLocation>
</comment>
<keyword evidence="4" id="KW-0539">Nucleus</keyword>
<evidence type="ECO:0000256" key="2">
    <source>
        <dbReference type="ARBA" id="ARBA00022614"/>
    </source>
</evidence>
<feature type="region of interest" description="Disordered" evidence="6">
    <location>
        <begin position="226"/>
        <end position="269"/>
    </location>
</feature>
<dbReference type="PANTHER" id="PTHR10552:SF6">
    <property type="entry name" value="U2 SMALL NUCLEAR RIBONUCLEOPROTEIN A"/>
    <property type="match status" value="1"/>
</dbReference>
<dbReference type="KEGG" id="apln:112905502"/>
<feature type="region of interest" description="Disordered" evidence="6">
    <location>
        <begin position="141"/>
        <end position="175"/>
    </location>
</feature>